<accession>A0A8S5NZM4</accession>
<organism evidence="1">
    <name type="scientific">Myoviridae sp. ctLnO19</name>
    <dbReference type="NCBI Taxonomy" id="2825085"/>
    <lineage>
        <taxon>Viruses</taxon>
        <taxon>Duplodnaviria</taxon>
        <taxon>Heunggongvirae</taxon>
        <taxon>Uroviricota</taxon>
        <taxon>Caudoviricetes</taxon>
    </lineage>
</organism>
<name>A0A8S5NZM4_9CAUD</name>
<reference evidence="1" key="1">
    <citation type="journal article" date="2021" name="Proc. Natl. Acad. Sci. U.S.A.">
        <title>A Catalog of Tens of Thousands of Viruses from Human Metagenomes Reveals Hidden Associations with Chronic Diseases.</title>
        <authorList>
            <person name="Tisza M.J."/>
            <person name="Buck C.B."/>
        </authorList>
    </citation>
    <scope>NUCLEOTIDE SEQUENCE</scope>
    <source>
        <strain evidence="1">CtLnO19</strain>
    </source>
</reference>
<evidence type="ECO:0000313" key="1">
    <source>
        <dbReference type="EMBL" id="DAE00287.1"/>
    </source>
</evidence>
<sequence>MTIPDLSLVKSGFGVCCSSSRLAIYVERSVGK</sequence>
<dbReference type="EMBL" id="BK015301">
    <property type="protein sequence ID" value="DAE00287.1"/>
    <property type="molecule type" value="Genomic_DNA"/>
</dbReference>
<proteinExistence type="predicted"/>
<protein>
    <submittedName>
        <fullName evidence="1">Uncharacterized protein</fullName>
    </submittedName>
</protein>